<evidence type="ECO:0000259" key="6">
    <source>
        <dbReference type="PROSITE" id="PS50937"/>
    </source>
</evidence>
<dbReference type="InterPro" id="IPR011789">
    <property type="entry name" value="CueR"/>
</dbReference>
<dbReference type="Pfam" id="PF00376">
    <property type="entry name" value="MerR"/>
    <property type="match status" value="1"/>
</dbReference>
<evidence type="ECO:0000256" key="3">
    <source>
        <dbReference type="ARBA" id="ARBA00023015"/>
    </source>
</evidence>
<dbReference type="RefSeq" id="WP_025055356.1">
    <property type="nucleotide sequence ID" value="NZ_JACIFU010000001.1"/>
</dbReference>
<reference evidence="7 8" key="1">
    <citation type="submission" date="2020-08" db="EMBL/GenBank/DDBJ databases">
        <title>Genomic Encyclopedia of Type Strains, Phase IV (KMG-IV): sequencing the most valuable type-strain genomes for metagenomic binning, comparative biology and taxonomic classification.</title>
        <authorList>
            <person name="Goeker M."/>
        </authorList>
    </citation>
    <scope>NUCLEOTIDE SEQUENCE [LARGE SCALE GENOMIC DNA]</scope>
    <source>
        <strain evidence="7 8">DSM 101015</strain>
    </source>
</reference>
<comment type="caution">
    <text evidence="7">The sequence shown here is derived from an EMBL/GenBank/DDBJ whole genome shotgun (WGS) entry which is preliminary data.</text>
</comment>
<sequence>MNIKAVSEATGLPVKTIRYYEDVGLIQPGRGSNGYRVFSVNDTHKLAFLARARSLGFPLESCRTLLALYDDQDRESADVKAVALSHLDEIDRKLAELHAMRATLGDLVNSCSGDSRPDCPILQDLSGIPT</sequence>
<dbReference type="Proteomes" id="UP000565745">
    <property type="component" value="Unassembled WGS sequence"/>
</dbReference>
<dbReference type="PROSITE" id="PS50937">
    <property type="entry name" value="HTH_MERR_2"/>
    <property type="match status" value="1"/>
</dbReference>
<dbReference type="InterPro" id="IPR000551">
    <property type="entry name" value="MerR-type_HTH_dom"/>
</dbReference>
<accession>A0A7W6Q2H9</accession>
<dbReference type="PANTHER" id="PTHR30204:SF94">
    <property type="entry name" value="HEAVY METAL-DEPENDENT TRANSCRIPTIONAL REGULATOR HI_0293-RELATED"/>
    <property type="match status" value="1"/>
</dbReference>
<dbReference type="CDD" id="cd01108">
    <property type="entry name" value="HTH_CueR"/>
    <property type="match status" value="1"/>
</dbReference>
<dbReference type="GO" id="GO:0005737">
    <property type="term" value="C:cytoplasm"/>
    <property type="evidence" value="ECO:0007669"/>
    <property type="project" value="UniProtKB-SubCell"/>
</dbReference>
<evidence type="ECO:0000256" key="1">
    <source>
        <dbReference type="ARBA" id="ARBA00004496"/>
    </source>
</evidence>
<dbReference type="NCBIfam" id="TIGR02044">
    <property type="entry name" value="CueR"/>
    <property type="match status" value="1"/>
</dbReference>
<name>A0A7W6Q2H9_9RHOB</name>
<keyword evidence="3" id="KW-0805">Transcription regulation</keyword>
<evidence type="ECO:0000313" key="7">
    <source>
        <dbReference type="EMBL" id="MBB4172553.1"/>
    </source>
</evidence>
<dbReference type="GO" id="GO:0003677">
    <property type="term" value="F:DNA binding"/>
    <property type="evidence" value="ECO:0007669"/>
    <property type="project" value="UniProtKB-KW"/>
</dbReference>
<evidence type="ECO:0000256" key="4">
    <source>
        <dbReference type="ARBA" id="ARBA00023125"/>
    </source>
</evidence>
<evidence type="ECO:0000313" key="8">
    <source>
        <dbReference type="Proteomes" id="UP000565745"/>
    </source>
</evidence>
<feature type="domain" description="HTH merR-type" evidence="6">
    <location>
        <begin position="1"/>
        <end position="68"/>
    </location>
</feature>
<dbReference type="GO" id="GO:0045893">
    <property type="term" value="P:positive regulation of DNA-templated transcription"/>
    <property type="evidence" value="ECO:0007669"/>
    <property type="project" value="InterPro"/>
</dbReference>
<keyword evidence="5" id="KW-0804">Transcription</keyword>
<evidence type="ECO:0000256" key="5">
    <source>
        <dbReference type="ARBA" id="ARBA00023163"/>
    </source>
</evidence>
<evidence type="ECO:0000256" key="2">
    <source>
        <dbReference type="ARBA" id="ARBA00022490"/>
    </source>
</evidence>
<dbReference type="SMART" id="SM00422">
    <property type="entry name" value="HTH_MERR"/>
    <property type="match status" value="1"/>
</dbReference>
<dbReference type="InterPro" id="IPR015358">
    <property type="entry name" value="Tscrpt_reg_MerR_DNA-bd"/>
</dbReference>
<comment type="subcellular location">
    <subcellularLocation>
        <location evidence="1">Cytoplasm</location>
    </subcellularLocation>
</comment>
<gene>
    <name evidence="7" type="ORF">GGR93_000314</name>
</gene>
<organism evidence="7 8">
    <name type="scientific">Sulfitobacter noctilucicola</name>
    <dbReference type="NCBI Taxonomy" id="1342301"/>
    <lineage>
        <taxon>Bacteria</taxon>
        <taxon>Pseudomonadati</taxon>
        <taxon>Pseudomonadota</taxon>
        <taxon>Alphaproteobacteria</taxon>
        <taxon>Rhodobacterales</taxon>
        <taxon>Roseobacteraceae</taxon>
        <taxon>Sulfitobacter</taxon>
    </lineage>
</organism>
<dbReference type="PRINTS" id="PR00040">
    <property type="entry name" value="HTHMERR"/>
</dbReference>
<protein>
    <submittedName>
        <fullName evidence="7">Cu(I)-responsive transcriptional regulator</fullName>
    </submittedName>
</protein>
<dbReference type="GO" id="GO:0005507">
    <property type="term" value="F:copper ion binding"/>
    <property type="evidence" value="ECO:0007669"/>
    <property type="project" value="InterPro"/>
</dbReference>
<dbReference type="SUPFAM" id="SSF46955">
    <property type="entry name" value="Putative DNA-binding domain"/>
    <property type="match status" value="1"/>
</dbReference>
<dbReference type="Gene3D" id="1.10.1660.10">
    <property type="match status" value="1"/>
</dbReference>
<dbReference type="Pfam" id="PF09278">
    <property type="entry name" value="MerR-DNA-bind"/>
    <property type="match status" value="1"/>
</dbReference>
<dbReference type="InterPro" id="IPR047057">
    <property type="entry name" value="MerR_fam"/>
</dbReference>
<keyword evidence="4" id="KW-0238">DNA-binding</keyword>
<dbReference type="PANTHER" id="PTHR30204">
    <property type="entry name" value="REDOX-CYCLING DRUG-SENSING TRANSCRIPTIONAL ACTIVATOR SOXR"/>
    <property type="match status" value="1"/>
</dbReference>
<keyword evidence="2" id="KW-0963">Cytoplasm</keyword>
<dbReference type="GO" id="GO:0003700">
    <property type="term" value="F:DNA-binding transcription factor activity"/>
    <property type="evidence" value="ECO:0007669"/>
    <property type="project" value="InterPro"/>
</dbReference>
<dbReference type="EMBL" id="JACIFU010000001">
    <property type="protein sequence ID" value="MBB4172553.1"/>
    <property type="molecule type" value="Genomic_DNA"/>
</dbReference>
<proteinExistence type="predicted"/>
<keyword evidence="8" id="KW-1185">Reference proteome</keyword>
<dbReference type="AlphaFoldDB" id="A0A7W6Q2H9"/>
<dbReference type="OrthoDB" id="9802944at2"/>
<dbReference type="InterPro" id="IPR009061">
    <property type="entry name" value="DNA-bd_dom_put_sf"/>
</dbReference>